<dbReference type="SUPFAM" id="SSF57625">
    <property type="entry name" value="Invertebrate chitin-binding proteins"/>
    <property type="match status" value="1"/>
</dbReference>
<feature type="compositionally biased region" description="Low complexity" evidence="1">
    <location>
        <begin position="818"/>
        <end position="834"/>
    </location>
</feature>
<dbReference type="EMBL" id="NNAY01000519">
    <property type="protein sequence ID" value="OXU27891.1"/>
    <property type="molecule type" value="Genomic_DNA"/>
</dbReference>
<dbReference type="PANTHER" id="PTHR22933">
    <property type="entry name" value="FI18007P1-RELATED"/>
    <property type="match status" value="1"/>
</dbReference>
<feature type="region of interest" description="Disordered" evidence="1">
    <location>
        <begin position="1127"/>
        <end position="1177"/>
    </location>
</feature>
<proteinExistence type="predicted"/>
<keyword evidence="4" id="KW-1185">Reference proteome</keyword>
<organism evidence="3 4">
    <name type="scientific">Trichomalopsis sarcophagae</name>
    <dbReference type="NCBI Taxonomy" id="543379"/>
    <lineage>
        <taxon>Eukaryota</taxon>
        <taxon>Metazoa</taxon>
        <taxon>Ecdysozoa</taxon>
        <taxon>Arthropoda</taxon>
        <taxon>Hexapoda</taxon>
        <taxon>Insecta</taxon>
        <taxon>Pterygota</taxon>
        <taxon>Neoptera</taxon>
        <taxon>Endopterygota</taxon>
        <taxon>Hymenoptera</taxon>
        <taxon>Apocrita</taxon>
        <taxon>Proctotrupomorpha</taxon>
        <taxon>Chalcidoidea</taxon>
        <taxon>Pteromalidae</taxon>
        <taxon>Pteromalinae</taxon>
        <taxon>Trichomalopsis</taxon>
    </lineage>
</organism>
<feature type="region of interest" description="Disordered" evidence="1">
    <location>
        <begin position="769"/>
        <end position="840"/>
    </location>
</feature>
<dbReference type="PROSITE" id="PS50940">
    <property type="entry name" value="CHIT_BIND_II"/>
    <property type="match status" value="1"/>
</dbReference>
<feature type="compositionally biased region" description="Polar residues" evidence="1">
    <location>
        <begin position="1029"/>
        <end position="1049"/>
    </location>
</feature>
<dbReference type="GO" id="GO:0005576">
    <property type="term" value="C:extracellular region"/>
    <property type="evidence" value="ECO:0007669"/>
    <property type="project" value="InterPro"/>
</dbReference>
<dbReference type="GO" id="GO:0008061">
    <property type="term" value="F:chitin binding"/>
    <property type="evidence" value="ECO:0007669"/>
    <property type="project" value="InterPro"/>
</dbReference>
<protein>
    <recommendedName>
        <fullName evidence="2">Chitin-binding type-2 domain-containing protein</fullName>
    </recommendedName>
</protein>
<dbReference type="InterPro" id="IPR036508">
    <property type="entry name" value="Chitin-bd_dom_sf"/>
</dbReference>
<comment type="caution">
    <text evidence="3">The sequence shown here is derived from an EMBL/GenBank/DDBJ whole genome shotgun (WGS) entry which is preliminary data.</text>
</comment>
<feature type="region of interest" description="Disordered" evidence="1">
    <location>
        <begin position="344"/>
        <end position="374"/>
    </location>
</feature>
<dbReference type="InterPro" id="IPR052976">
    <property type="entry name" value="Scoloptoxin-like"/>
</dbReference>
<dbReference type="InterPro" id="IPR002557">
    <property type="entry name" value="Chitin-bd_dom"/>
</dbReference>
<feature type="domain" description="Chitin-binding type-2" evidence="2">
    <location>
        <begin position="97"/>
        <end position="154"/>
    </location>
</feature>
<evidence type="ECO:0000256" key="1">
    <source>
        <dbReference type="SAM" id="MobiDB-lite"/>
    </source>
</evidence>
<feature type="compositionally biased region" description="Polar residues" evidence="1">
    <location>
        <begin position="1159"/>
        <end position="1169"/>
    </location>
</feature>
<feature type="region of interest" description="Disordered" evidence="1">
    <location>
        <begin position="1193"/>
        <end position="1213"/>
    </location>
</feature>
<feature type="compositionally biased region" description="Polar residues" evidence="1">
    <location>
        <begin position="1197"/>
        <end position="1213"/>
    </location>
</feature>
<dbReference type="STRING" id="543379.A0A232FAL8"/>
<evidence type="ECO:0000259" key="2">
    <source>
        <dbReference type="PROSITE" id="PS50940"/>
    </source>
</evidence>
<evidence type="ECO:0000313" key="4">
    <source>
        <dbReference type="Proteomes" id="UP000215335"/>
    </source>
</evidence>
<feature type="compositionally biased region" description="Polar residues" evidence="1">
    <location>
        <begin position="792"/>
        <end position="817"/>
    </location>
</feature>
<feature type="region of interest" description="Disordered" evidence="1">
    <location>
        <begin position="1029"/>
        <end position="1051"/>
    </location>
</feature>
<evidence type="ECO:0000313" key="3">
    <source>
        <dbReference type="EMBL" id="OXU27891.1"/>
    </source>
</evidence>
<feature type="compositionally biased region" description="Polar residues" evidence="1">
    <location>
        <begin position="354"/>
        <end position="365"/>
    </location>
</feature>
<accession>A0A232FAL8</accession>
<reference evidence="3 4" key="1">
    <citation type="journal article" date="2017" name="Curr. Biol.">
        <title>The Evolution of Venom by Co-option of Single-Copy Genes.</title>
        <authorList>
            <person name="Martinson E.O."/>
            <person name="Mrinalini"/>
            <person name="Kelkar Y.D."/>
            <person name="Chang C.H."/>
            <person name="Werren J.H."/>
        </authorList>
    </citation>
    <scope>NUCLEOTIDE SEQUENCE [LARGE SCALE GENOMIC DNA]</scope>
    <source>
        <strain evidence="3 4">Alberta</strain>
        <tissue evidence="3">Whole body</tissue>
    </source>
</reference>
<sequence length="1466" mass="166864">MSVFSATTLCCCVSLGISFEYDDHELRPRLLSRRAIDGTRGRKHFNPKEDNFFDDYGFEKGQYHGEKENVGYDDLKSNVPGEPGVDYPAFVRIPRTTFSCIGRDRGYYADEEAGCQVFHVCDAGLVSTFLCPVGSLFSQRLLTCDWWSKVSCSKSRQFYSLQQHAEDVPLTEQHVFRHALPDYKEAVEVVKDQEKEQNQVKETPIIVSVKKNENQLEKSHKQKHKGQHVRGQAHPRNPFLEVQNENSPVIRIKPVVEEDRRSRVRGQSRTNTVDVQAHHRRRLYPEVSSTELPSVTKTTIGTVNEAVSFSSPVAENDHFSVTTTTLQNEDNTSEDVPADVTVTKKELDDDVTESTEPTDVGNHNSALEYDDMEGKESIGLATSHAERKLEEEENNAGTTESSVNEVTTLESVDSTTPVIIEEVESTTQVDEAIQAKESIGLVHSKIQEKLQLYEQEKASVNDDSQNNAEAKTEESVNSVDGVKETTLQYETEALTELPKNTQTTTEATTSYTFPDVDNTEAVPTRRTQQVRKMSGFRINVAEKRTTEATTLPYDEISSLDYQELLNSSDSSFTSTILPDTVTTEEPTTIMSNNVRRISDTVEESNAPFGVMLPLNGSSEFPETINDQRPIGVNLLGQLISQHESQPIDLTNLEIVRSDEPKQPQPQNQEHVSASVPNVRTYQHFRSHPVQQSNQQDYRNYEQQPVIATTFRNYQEQYMPTTARVTQQDYNDYQNNQEVQNNYRSNNNQEFITQQIVPTTTEVVPQQNFGNYQNQQDKTSDFNNYEDNDGSRDFTSQPYLPTTTVAPQSTSRNYPSRGNEQQNSRNNQANRNGRGNYRHPRIQNYDSTAVRNHFPDPVLSVNYNNYQSQPQAPATLNHYQNQPKESPKYNTFQNQPEEHSNIYTYQNQPEDVTKYNNFQRQPQIDINVDSYQNQPEQPKWNNQRNQPENLQNNVNYQTHHYPEKFPDYQQNYNYQSQPTTEIPQIRQKPQSNFGNSQPVNYQVQTTAAPQVHHRPQQNIANSPNYAAQQNTKNFQSTRNQQPSVNTQNYDYPNYDSAEDVVENTNFGEFGVRISAKNPSANILKVNAKRPKITENSNDAHTINAGLQGKAANFLLAMGQLAKTDRLPRPFAQNKNNEDDIFSRHRNTHYRNNVPDDKPRQNVNNFSPVSTNVNNYNADYNDNQQYVNVDDFAAPRFENPQSNSHKNSQQTNQQRQERILNNASPVSESPVISILLNAPEPQPNPYNIQNIPEVNTVPFDRNSQFVQVSAPDLSQYNVESTSVPSSNDQILRDPQPQSVDYSDYQENTPIPDFQNQPQPQPIDFNYQPTTQQSIQDVRVPQRNVEIVQDTQDFRPTVPPTNKEIFNVNEDQRHSNSTQKPATSVETEFIPSLSFDFGSDEGRKEYLEALEKGLVPNDSNARRIDGDVSSSDSATVAVEKLEEEQVQETTTSDIMDNFTDTGVLMSGME</sequence>
<dbReference type="SMART" id="SM00494">
    <property type="entry name" value="ChtBD2"/>
    <property type="match status" value="1"/>
</dbReference>
<dbReference type="OrthoDB" id="6514762at2759"/>
<dbReference type="PANTHER" id="PTHR22933:SF42">
    <property type="entry name" value="FI18455P1-RELATED"/>
    <property type="match status" value="1"/>
</dbReference>
<gene>
    <name evidence="3" type="ORF">TSAR_016343</name>
</gene>
<dbReference type="Proteomes" id="UP000215335">
    <property type="component" value="Unassembled WGS sequence"/>
</dbReference>
<name>A0A232FAL8_9HYME</name>
<dbReference type="Gene3D" id="2.170.140.10">
    <property type="entry name" value="Chitin binding domain"/>
    <property type="match status" value="1"/>
</dbReference>
<feature type="region of interest" description="Disordered" evidence="1">
    <location>
        <begin position="457"/>
        <end position="482"/>
    </location>
</feature>
<feature type="region of interest" description="Disordered" evidence="1">
    <location>
        <begin position="1275"/>
        <end position="1298"/>
    </location>
</feature>
<feature type="compositionally biased region" description="Polar residues" evidence="1">
    <location>
        <begin position="769"/>
        <end position="784"/>
    </location>
</feature>
<dbReference type="Pfam" id="PF01607">
    <property type="entry name" value="CBM_14"/>
    <property type="match status" value="1"/>
</dbReference>